<dbReference type="Proteomes" id="UP000218231">
    <property type="component" value="Unassembled WGS sequence"/>
</dbReference>
<evidence type="ECO:0000313" key="2">
    <source>
        <dbReference type="Proteomes" id="UP000218231"/>
    </source>
</evidence>
<dbReference type="AlphaFoldDB" id="A0A2A2KFT1"/>
<gene>
    <name evidence="1" type="ORF">WR25_09470</name>
</gene>
<name>A0A2A2KFT1_9BILA</name>
<protein>
    <submittedName>
        <fullName evidence="1">Uncharacterized protein</fullName>
    </submittedName>
</protein>
<keyword evidence="2" id="KW-1185">Reference proteome</keyword>
<comment type="caution">
    <text evidence="1">The sequence shown here is derived from an EMBL/GenBank/DDBJ whole genome shotgun (WGS) entry which is preliminary data.</text>
</comment>
<organism evidence="1 2">
    <name type="scientific">Diploscapter pachys</name>
    <dbReference type="NCBI Taxonomy" id="2018661"/>
    <lineage>
        <taxon>Eukaryota</taxon>
        <taxon>Metazoa</taxon>
        <taxon>Ecdysozoa</taxon>
        <taxon>Nematoda</taxon>
        <taxon>Chromadorea</taxon>
        <taxon>Rhabditida</taxon>
        <taxon>Rhabditina</taxon>
        <taxon>Rhabditomorpha</taxon>
        <taxon>Rhabditoidea</taxon>
        <taxon>Rhabditidae</taxon>
        <taxon>Diploscapter</taxon>
    </lineage>
</organism>
<accession>A0A2A2KFT1</accession>
<proteinExistence type="predicted"/>
<evidence type="ECO:0000313" key="1">
    <source>
        <dbReference type="EMBL" id="PAV72801.1"/>
    </source>
</evidence>
<dbReference type="EMBL" id="LIAE01008698">
    <property type="protein sequence ID" value="PAV72801.1"/>
    <property type="molecule type" value="Genomic_DNA"/>
</dbReference>
<reference evidence="1 2" key="1">
    <citation type="journal article" date="2017" name="Curr. Biol.">
        <title>Genome architecture and evolution of a unichromosomal asexual nematode.</title>
        <authorList>
            <person name="Fradin H."/>
            <person name="Zegar C."/>
            <person name="Gutwein M."/>
            <person name="Lucas J."/>
            <person name="Kovtun M."/>
            <person name="Corcoran D."/>
            <person name="Baugh L.R."/>
            <person name="Kiontke K."/>
            <person name="Gunsalus K."/>
            <person name="Fitch D.H."/>
            <person name="Piano F."/>
        </authorList>
    </citation>
    <scope>NUCLEOTIDE SEQUENCE [LARGE SCALE GENOMIC DNA]</scope>
    <source>
        <strain evidence="1">PF1309</strain>
    </source>
</reference>
<sequence>MLPPGAIVSEIGRQSALAPRHLARRDDRRKGRYAAIAPRIAQSGNECAVPAHRMTGNRPAIIGRKCGFDQRRQFLDDIIVHAVVGSPRFLSRVDVEAGALSQIIAGIVGHAFASRARVRRDEDDPVLGSETLRDSLRNEILFGASQAGQPIQHRHATVLHLGRQIDADLHRATQADRVMLIDVLPTAEAGVMFDTFHFCFLASTVGGRCGDRRPFPGCGAGGSAGACSSAGDSQS</sequence>